<evidence type="ECO:0000313" key="4">
    <source>
        <dbReference type="EMBL" id="CAG5113138.1"/>
    </source>
</evidence>
<evidence type="ECO:0000259" key="3">
    <source>
        <dbReference type="PROSITE" id="PS50923"/>
    </source>
</evidence>
<dbReference type="EMBL" id="OU015567">
    <property type="protein sequence ID" value="CAG5113138.1"/>
    <property type="molecule type" value="Genomic_DNA"/>
</dbReference>
<comment type="caution">
    <text evidence="2">Lacks conserved residue(s) required for the propagation of feature annotation.</text>
</comment>
<protein>
    <submittedName>
        <fullName evidence="4">Oidioi.mRNA.OKI2018_I69.chr2.g7278.t1.cds</fullName>
    </submittedName>
</protein>
<accession>A0ABN7T5N0</accession>
<dbReference type="InterPro" id="IPR045860">
    <property type="entry name" value="Snake_toxin-like_sf"/>
</dbReference>
<organism evidence="4 5">
    <name type="scientific">Oikopleura dioica</name>
    <name type="common">Tunicate</name>
    <dbReference type="NCBI Taxonomy" id="34765"/>
    <lineage>
        <taxon>Eukaryota</taxon>
        <taxon>Metazoa</taxon>
        <taxon>Chordata</taxon>
        <taxon>Tunicata</taxon>
        <taxon>Appendicularia</taxon>
        <taxon>Copelata</taxon>
        <taxon>Oikopleuridae</taxon>
        <taxon>Oikopleura</taxon>
    </lineage>
</organism>
<dbReference type="InterPro" id="IPR000436">
    <property type="entry name" value="Sushi_SCR_CCP_dom"/>
</dbReference>
<dbReference type="SMART" id="SM00032">
    <property type="entry name" value="CCP"/>
    <property type="match status" value="2"/>
</dbReference>
<proteinExistence type="predicted"/>
<dbReference type="Proteomes" id="UP001158576">
    <property type="component" value="Chromosome 2"/>
</dbReference>
<dbReference type="SUPFAM" id="SSF57535">
    <property type="entry name" value="Complement control module/SCR domain"/>
    <property type="match status" value="2"/>
</dbReference>
<dbReference type="SUPFAM" id="SSF57302">
    <property type="entry name" value="Snake toxin-like"/>
    <property type="match status" value="1"/>
</dbReference>
<dbReference type="PROSITE" id="PS50923">
    <property type="entry name" value="SUSHI"/>
    <property type="match status" value="1"/>
</dbReference>
<name>A0ABN7T5N0_OIKDI</name>
<dbReference type="Gene3D" id="2.10.70.10">
    <property type="entry name" value="Complement Module, domain 1"/>
    <property type="match status" value="1"/>
</dbReference>
<keyword evidence="2" id="KW-0768">Sushi</keyword>
<reference evidence="4 5" key="1">
    <citation type="submission" date="2021-04" db="EMBL/GenBank/DDBJ databases">
        <authorList>
            <person name="Bliznina A."/>
        </authorList>
    </citation>
    <scope>NUCLEOTIDE SEQUENCE [LARGE SCALE GENOMIC DNA]</scope>
</reference>
<dbReference type="Pfam" id="PF00084">
    <property type="entry name" value="Sushi"/>
    <property type="match status" value="1"/>
</dbReference>
<dbReference type="InterPro" id="IPR035976">
    <property type="entry name" value="Sushi/SCR/CCP_sf"/>
</dbReference>
<feature type="domain" description="Sushi" evidence="3">
    <location>
        <begin position="146"/>
        <end position="214"/>
    </location>
</feature>
<keyword evidence="1" id="KW-1015">Disulfide bond</keyword>
<dbReference type="CDD" id="cd23539">
    <property type="entry name" value="TFP_LU_ECD_CinHb4_like"/>
    <property type="match status" value="1"/>
</dbReference>
<evidence type="ECO:0000313" key="5">
    <source>
        <dbReference type="Proteomes" id="UP001158576"/>
    </source>
</evidence>
<dbReference type="CDD" id="cd00033">
    <property type="entry name" value="CCP"/>
    <property type="match status" value="1"/>
</dbReference>
<gene>
    <name evidence="4" type="ORF">OKIOD_LOCUS16043</name>
</gene>
<evidence type="ECO:0000256" key="2">
    <source>
        <dbReference type="PROSITE-ProRule" id="PRU00302"/>
    </source>
</evidence>
<keyword evidence="5" id="KW-1185">Reference proteome</keyword>
<evidence type="ECO:0000256" key="1">
    <source>
        <dbReference type="ARBA" id="ARBA00023157"/>
    </source>
</evidence>
<sequence length="371" mass="41083">MTRSGYLPPKPEWPPEKQKKWDQYMAALGRYPEKEQPSQYKREIQCFTCVNAKTNDECNAAGQTTCQLADASCMTEVRNFGYGEKLISKKCKDKNSCHIQQKSNNYSGRWGKQCQPDWFESVCRCCCMDDLCNAAELPCLGVVEEKDCDLAPTLKPLNGTVSCSNGKKTNSKCTITCDEGFTISGGKGDSTAINCAGSGKWSGLINNAYPKCEIKRCPFILDNPIEGVTSCSLGEEYGSSCSIFCNQGYSLTFKERVTPVDQLIVSCVLVDGQLTWQYNESPELVQEEERLLQDSTNMPTCQFSKCEELRINGASMSCTDSNMYKSVCTIQCNAGRRRQGPAKQICRGLQVPSWQGVDEIGATKCVQDIDG</sequence>